<sequence>MDSPLGTIIIYARDMQKAAAFYAWHFGFLTDGEVVEGLIELKHPGGGAGMLIHQAAKSIKLGQVGVKLSFHVKDVAAFAAQAKLQGLVFGAVHEANGYAFANAKDLDKNSISISSRAHRANAD</sequence>
<name>A0A6I6HMF1_VARPD</name>
<feature type="domain" description="VOC" evidence="1">
    <location>
        <begin position="4"/>
        <end position="116"/>
    </location>
</feature>
<dbReference type="Gene3D" id="3.10.180.10">
    <property type="entry name" value="2,3-Dihydroxybiphenyl 1,2-Dioxygenase, domain 1"/>
    <property type="match status" value="1"/>
</dbReference>
<evidence type="ECO:0000313" key="3">
    <source>
        <dbReference type="Proteomes" id="UP000425817"/>
    </source>
</evidence>
<dbReference type="PROSITE" id="PS51819">
    <property type="entry name" value="VOC"/>
    <property type="match status" value="1"/>
</dbReference>
<accession>A0A6I6HMF1</accession>
<gene>
    <name evidence="2" type="ORF">GOQ09_20400</name>
</gene>
<reference evidence="2 3" key="1">
    <citation type="submission" date="2019-12" db="EMBL/GenBank/DDBJ databases">
        <title>Hybrid Genome Assemblies of two High G+C Isolates from Undergraduate Microbiology Courses.</title>
        <authorList>
            <person name="Ne Ville C.J."/>
            <person name="Enright D."/>
            <person name="Hernandez I."/>
            <person name="Dodsworth J."/>
            <person name="Orwin P.M."/>
        </authorList>
    </citation>
    <scope>NUCLEOTIDE SEQUENCE [LARGE SCALE GENOMIC DNA]</scope>
    <source>
        <strain evidence="2 3">CSUSB</strain>
    </source>
</reference>
<dbReference type="EMBL" id="CP046622">
    <property type="protein sequence ID" value="QGW83794.1"/>
    <property type="molecule type" value="Genomic_DNA"/>
</dbReference>
<evidence type="ECO:0000313" key="2">
    <source>
        <dbReference type="EMBL" id="QGW83794.1"/>
    </source>
</evidence>
<dbReference type="AlphaFoldDB" id="A0A6I6HMF1"/>
<proteinExistence type="predicted"/>
<dbReference type="OrthoDB" id="4762357at2"/>
<dbReference type="InterPro" id="IPR029068">
    <property type="entry name" value="Glyas_Bleomycin-R_OHBP_Dase"/>
</dbReference>
<dbReference type="RefSeq" id="WP_157615202.1">
    <property type="nucleotide sequence ID" value="NZ_CP046622.1"/>
</dbReference>
<dbReference type="InterPro" id="IPR037523">
    <property type="entry name" value="VOC_core"/>
</dbReference>
<evidence type="ECO:0000259" key="1">
    <source>
        <dbReference type="PROSITE" id="PS51819"/>
    </source>
</evidence>
<dbReference type="SUPFAM" id="SSF54593">
    <property type="entry name" value="Glyoxalase/Bleomycin resistance protein/Dihydroxybiphenyl dioxygenase"/>
    <property type="match status" value="1"/>
</dbReference>
<organism evidence="2 3">
    <name type="scientific">Variovorax paradoxus</name>
    <dbReference type="NCBI Taxonomy" id="34073"/>
    <lineage>
        <taxon>Bacteria</taxon>
        <taxon>Pseudomonadati</taxon>
        <taxon>Pseudomonadota</taxon>
        <taxon>Betaproteobacteria</taxon>
        <taxon>Burkholderiales</taxon>
        <taxon>Comamonadaceae</taxon>
        <taxon>Variovorax</taxon>
    </lineage>
</organism>
<protein>
    <submittedName>
        <fullName evidence="2">VOC family protein</fullName>
    </submittedName>
</protein>
<dbReference type="Proteomes" id="UP000425817">
    <property type="component" value="Chromosome"/>
</dbReference>